<protein>
    <submittedName>
        <fullName evidence="2">Uncharacterized protein</fullName>
    </submittedName>
</protein>
<evidence type="ECO:0000256" key="1">
    <source>
        <dbReference type="SAM" id="MobiDB-lite"/>
    </source>
</evidence>
<organism evidence="2 3">
    <name type="scientific">Liparis tanakae</name>
    <name type="common">Tanaka's snailfish</name>
    <dbReference type="NCBI Taxonomy" id="230148"/>
    <lineage>
        <taxon>Eukaryota</taxon>
        <taxon>Metazoa</taxon>
        <taxon>Chordata</taxon>
        <taxon>Craniata</taxon>
        <taxon>Vertebrata</taxon>
        <taxon>Euteleostomi</taxon>
        <taxon>Actinopterygii</taxon>
        <taxon>Neopterygii</taxon>
        <taxon>Teleostei</taxon>
        <taxon>Neoteleostei</taxon>
        <taxon>Acanthomorphata</taxon>
        <taxon>Eupercaria</taxon>
        <taxon>Perciformes</taxon>
        <taxon>Cottioidei</taxon>
        <taxon>Cottales</taxon>
        <taxon>Liparidae</taxon>
        <taxon>Liparis</taxon>
    </lineage>
</organism>
<evidence type="ECO:0000313" key="3">
    <source>
        <dbReference type="Proteomes" id="UP000314294"/>
    </source>
</evidence>
<comment type="caution">
    <text evidence="2">The sequence shown here is derived from an EMBL/GenBank/DDBJ whole genome shotgun (WGS) entry which is preliminary data.</text>
</comment>
<reference evidence="2 3" key="1">
    <citation type="submission" date="2019-03" db="EMBL/GenBank/DDBJ databases">
        <title>First draft genome of Liparis tanakae, snailfish: a comprehensive survey of snailfish specific genes.</title>
        <authorList>
            <person name="Kim W."/>
            <person name="Song I."/>
            <person name="Jeong J.-H."/>
            <person name="Kim D."/>
            <person name="Kim S."/>
            <person name="Ryu S."/>
            <person name="Song J.Y."/>
            <person name="Lee S.K."/>
        </authorList>
    </citation>
    <scope>NUCLEOTIDE SEQUENCE [LARGE SCALE GENOMIC DNA]</scope>
    <source>
        <tissue evidence="2">Muscle</tissue>
    </source>
</reference>
<sequence>METKQNNIYHNHWSLGRENIKNNLPFFGLRSFVGEEEIGPGGQWDKTTRSRFSMGEDDLRGD</sequence>
<feature type="region of interest" description="Disordered" evidence="1">
    <location>
        <begin position="38"/>
        <end position="62"/>
    </location>
</feature>
<name>A0A4Z2FK13_9TELE</name>
<gene>
    <name evidence="2" type="ORF">EYF80_048711</name>
</gene>
<dbReference type="AlphaFoldDB" id="A0A4Z2FK13"/>
<dbReference type="Proteomes" id="UP000314294">
    <property type="component" value="Unassembled WGS sequence"/>
</dbReference>
<proteinExistence type="predicted"/>
<dbReference type="EMBL" id="SRLO01001133">
    <property type="protein sequence ID" value="TNN41124.1"/>
    <property type="molecule type" value="Genomic_DNA"/>
</dbReference>
<accession>A0A4Z2FK13</accession>
<keyword evidence="3" id="KW-1185">Reference proteome</keyword>
<evidence type="ECO:0000313" key="2">
    <source>
        <dbReference type="EMBL" id="TNN41124.1"/>
    </source>
</evidence>